<dbReference type="CDD" id="cd00093">
    <property type="entry name" value="HTH_XRE"/>
    <property type="match status" value="1"/>
</dbReference>
<dbReference type="AlphaFoldDB" id="A0A1M5C986"/>
<reference evidence="3" key="1">
    <citation type="submission" date="2016-11" db="EMBL/GenBank/DDBJ databases">
        <authorList>
            <person name="Varghese N."/>
            <person name="Submissions S."/>
        </authorList>
    </citation>
    <scope>NUCLEOTIDE SEQUENCE [LARGE SCALE GENOMIC DNA]</scope>
    <source>
        <strain evidence="3">DSM 10124</strain>
    </source>
</reference>
<dbReference type="PROSITE" id="PS50943">
    <property type="entry name" value="HTH_CROC1"/>
    <property type="match status" value="1"/>
</dbReference>
<dbReference type="RefSeq" id="WP_073250435.1">
    <property type="nucleotide sequence ID" value="NZ_FQVG01000104.1"/>
</dbReference>
<dbReference type="GO" id="GO:0003677">
    <property type="term" value="F:DNA binding"/>
    <property type="evidence" value="ECO:0007669"/>
    <property type="project" value="InterPro"/>
</dbReference>
<sequence length="73" mass="8361">MKFKELRIKAGFQTAKEAAKSLGISYSMYHKIETGYREPGKELIKKMCEIFHCSIEDIFLAIEVTKSDNKNTA</sequence>
<dbReference type="SUPFAM" id="SSF47413">
    <property type="entry name" value="lambda repressor-like DNA-binding domains"/>
    <property type="match status" value="1"/>
</dbReference>
<evidence type="ECO:0000313" key="2">
    <source>
        <dbReference type="EMBL" id="SHF50972.1"/>
    </source>
</evidence>
<dbReference type="InterPro" id="IPR001387">
    <property type="entry name" value="Cro/C1-type_HTH"/>
</dbReference>
<evidence type="ECO:0000259" key="1">
    <source>
        <dbReference type="PROSITE" id="PS50943"/>
    </source>
</evidence>
<gene>
    <name evidence="2" type="ORF">SAMN02746091_02675</name>
</gene>
<dbReference type="EMBL" id="FQVG01000104">
    <property type="protein sequence ID" value="SHF50972.1"/>
    <property type="molecule type" value="Genomic_DNA"/>
</dbReference>
<dbReference type="SMART" id="SM00530">
    <property type="entry name" value="HTH_XRE"/>
    <property type="match status" value="1"/>
</dbReference>
<dbReference type="Proteomes" id="UP000184423">
    <property type="component" value="Unassembled WGS sequence"/>
</dbReference>
<evidence type="ECO:0000313" key="3">
    <source>
        <dbReference type="Proteomes" id="UP000184423"/>
    </source>
</evidence>
<dbReference type="Gene3D" id="1.10.260.40">
    <property type="entry name" value="lambda repressor-like DNA-binding domains"/>
    <property type="match status" value="1"/>
</dbReference>
<dbReference type="Pfam" id="PF01381">
    <property type="entry name" value="HTH_3"/>
    <property type="match status" value="1"/>
</dbReference>
<name>A0A1M5C986_9CLOT</name>
<keyword evidence="3" id="KW-1185">Reference proteome</keyword>
<organism evidence="2 3">
    <name type="scientific">Caloramator proteoclasticus DSM 10124</name>
    <dbReference type="NCBI Taxonomy" id="1121262"/>
    <lineage>
        <taxon>Bacteria</taxon>
        <taxon>Bacillati</taxon>
        <taxon>Bacillota</taxon>
        <taxon>Clostridia</taxon>
        <taxon>Eubacteriales</taxon>
        <taxon>Clostridiaceae</taxon>
        <taxon>Caloramator</taxon>
    </lineage>
</organism>
<feature type="domain" description="HTH cro/C1-type" evidence="1">
    <location>
        <begin position="3"/>
        <end position="58"/>
    </location>
</feature>
<proteinExistence type="predicted"/>
<accession>A0A1M5C986</accession>
<dbReference type="InterPro" id="IPR010982">
    <property type="entry name" value="Lambda_DNA-bd_dom_sf"/>
</dbReference>
<protein>
    <submittedName>
        <fullName evidence="2">Putative transcriptional regulator</fullName>
    </submittedName>
</protein>